<protein>
    <submittedName>
        <fullName evidence="2">Polymer-forming cytoskeletal protein</fullName>
    </submittedName>
</protein>
<comment type="similarity">
    <text evidence="1">Belongs to the bactofilin family.</text>
</comment>
<dbReference type="RefSeq" id="WP_182809183.1">
    <property type="nucleotide sequence ID" value="NZ_JACJFM010000014.1"/>
</dbReference>
<accession>A0A839IR37</accession>
<evidence type="ECO:0000313" key="2">
    <source>
        <dbReference type="EMBL" id="MBB1487408.1"/>
    </source>
</evidence>
<dbReference type="PANTHER" id="PTHR35024">
    <property type="entry name" value="HYPOTHETICAL CYTOSOLIC PROTEIN"/>
    <property type="match status" value="1"/>
</dbReference>
<dbReference type="Pfam" id="PF04519">
    <property type="entry name" value="Bactofilin"/>
    <property type="match status" value="1"/>
</dbReference>
<dbReference type="InterPro" id="IPR007607">
    <property type="entry name" value="BacA/B"/>
</dbReference>
<dbReference type="AlphaFoldDB" id="A0A839IR37"/>
<dbReference type="EMBL" id="JACJFM010000014">
    <property type="protein sequence ID" value="MBB1487408.1"/>
    <property type="molecule type" value="Genomic_DNA"/>
</dbReference>
<sequence>MFNNYQRKSSSSEDLKLSTLISAGSEIVGDLHFRGHLQIDGKVFGNLVADDESGASVQISETGVVVGEISVPVVRISGQISGHVHACGHLELSGKAAVEGDVFYNIIEMERGAQIMGRLQHTYRGSKDNCPAMPKNTTQDKPVWKAESADIPAMKVTKLEKKAAEAGA</sequence>
<name>A0A839IR37_9GAMM</name>
<dbReference type="PANTHER" id="PTHR35024:SF4">
    <property type="entry name" value="POLYMER-FORMING CYTOSKELETAL PROTEIN"/>
    <property type="match status" value="1"/>
</dbReference>
<reference evidence="2 3" key="1">
    <citation type="submission" date="2020-08" db="EMBL/GenBank/DDBJ databases">
        <title>Oceanospirillum sp. nov. isolated from marine sediment.</title>
        <authorList>
            <person name="Ji X."/>
        </authorList>
    </citation>
    <scope>NUCLEOTIDE SEQUENCE [LARGE SCALE GENOMIC DNA]</scope>
    <source>
        <strain evidence="2 3">D5</strain>
    </source>
</reference>
<evidence type="ECO:0000256" key="1">
    <source>
        <dbReference type="ARBA" id="ARBA00044755"/>
    </source>
</evidence>
<dbReference type="Proteomes" id="UP000565262">
    <property type="component" value="Unassembled WGS sequence"/>
</dbReference>
<keyword evidence="3" id="KW-1185">Reference proteome</keyword>
<gene>
    <name evidence="2" type="ORF">H4O21_12400</name>
</gene>
<proteinExistence type="inferred from homology"/>
<comment type="caution">
    <text evidence="2">The sequence shown here is derived from an EMBL/GenBank/DDBJ whole genome shotgun (WGS) entry which is preliminary data.</text>
</comment>
<organism evidence="2 3">
    <name type="scientific">Oceanospirillum sediminis</name>
    <dbReference type="NCBI Taxonomy" id="2760088"/>
    <lineage>
        <taxon>Bacteria</taxon>
        <taxon>Pseudomonadati</taxon>
        <taxon>Pseudomonadota</taxon>
        <taxon>Gammaproteobacteria</taxon>
        <taxon>Oceanospirillales</taxon>
        <taxon>Oceanospirillaceae</taxon>
        <taxon>Oceanospirillum</taxon>
    </lineage>
</organism>
<evidence type="ECO:0000313" key="3">
    <source>
        <dbReference type="Proteomes" id="UP000565262"/>
    </source>
</evidence>